<evidence type="ECO:0000256" key="1">
    <source>
        <dbReference type="SAM" id="Phobius"/>
    </source>
</evidence>
<gene>
    <name evidence="3" type="ORF">JIP62_00085</name>
</gene>
<feature type="transmembrane region" description="Helical" evidence="1">
    <location>
        <begin position="93"/>
        <end position="116"/>
    </location>
</feature>
<dbReference type="SUPFAM" id="SSF54534">
    <property type="entry name" value="FKBP-like"/>
    <property type="match status" value="1"/>
</dbReference>
<keyword evidence="1" id="KW-0472">Membrane</keyword>
<keyword evidence="4" id="KW-1185">Reference proteome</keyword>
<evidence type="ECO:0000259" key="2">
    <source>
        <dbReference type="Pfam" id="PF01272"/>
    </source>
</evidence>
<protein>
    <submittedName>
        <fullName evidence="3">GreA/GreB family elongation factor</fullName>
    </submittedName>
</protein>
<dbReference type="Pfam" id="PF01272">
    <property type="entry name" value="GreA_GreB"/>
    <property type="match status" value="1"/>
</dbReference>
<dbReference type="InterPro" id="IPR036953">
    <property type="entry name" value="GreA/GreB_C_sf"/>
</dbReference>
<keyword evidence="3" id="KW-0648">Protein biosynthesis</keyword>
<dbReference type="InterPro" id="IPR001437">
    <property type="entry name" value="Tscrpt_elong_fac_GreA/B_C"/>
</dbReference>
<keyword evidence="3" id="KW-0251">Elongation factor</keyword>
<dbReference type="GO" id="GO:0003746">
    <property type="term" value="F:translation elongation factor activity"/>
    <property type="evidence" value="ECO:0007669"/>
    <property type="project" value="UniProtKB-KW"/>
</dbReference>
<dbReference type="PANTHER" id="PTHR30437:SF5">
    <property type="entry name" value="REGULATOR OF NUCLEOSIDE DIPHOSPHATE KINASE"/>
    <property type="match status" value="1"/>
</dbReference>
<feature type="domain" description="Transcription elongation factor GreA/GreB C-terminal" evidence="2">
    <location>
        <begin position="61"/>
        <end position="130"/>
    </location>
</feature>
<accession>A0ABX7BPD4</accession>
<proteinExistence type="predicted"/>
<evidence type="ECO:0000313" key="3">
    <source>
        <dbReference type="EMBL" id="QQQ18598.1"/>
    </source>
</evidence>
<dbReference type="PANTHER" id="PTHR30437">
    <property type="entry name" value="TRANSCRIPTION ELONGATION FACTOR GREA"/>
    <property type="match status" value="1"/>
</dbReference>
<sequence length="139" mass="15234">MTKTRSKAIRKPRLLITTQDRAILAAMIGSVPTSAAAMLLEDELDRAVMVDETSDTRPFCRIGSWVTYEDHSSGQIREIRLVLPGDADIDKRWVSILSLVGASLLGLAAGAEFGWIDDKGRPHRLKVLDVVNSHDAHAS</sequence>
<dbReference type="RefSeq" id="WP_201102968.1">
    <property type="nucleotide sequence ID" value="NZ_CP067977.1"/>
</dbReference>
<dbReference type="EMBL" id="CP067977">
    <property type="protein sequence ID" value="QQQ18598.1"/>
    <property type="molecule type" value="Genomic_DNA"/>
</dbReference>
<organism evidence="3 4">
    <name type="scientific">Brevundimonas vitisensis</name>
    <dbReference type="NCBI Taxonomy" id="2800818"/>
    <lineage>
        <taxon>Bacteria</taxon>
        <taxon>Pseudomonadati</taxon>
        <taxon>Pseudomonadota</taxon>
        <taxon>Alphaproteobacteria</taxon>
        <taxon>Caulobacterales</taxon>
        <taxon>Caulobacteraceae</taxon>
        <taxon>Brevundimonas</taxon>
    </lineage>
</organism>
<keyword evidence="1" id="KW-1133">Transmembrane helix</keyword>
<reference evidence="3 4" key="1">
    <citation type="submission" date="2021-01" db="EMBL/GenBank/DDBJ databases">
        <title>Brevundimonas vitis sp. nov., an bacterium isolated from grape (Vitis vinifera).</title>
        <authorList>
            <person name="Jiang L."/>
            <person name="Lee J."/>
        </authorList>
    </citation>
    <scope>NUCLEOTIDE SEQUENCE [LARGE SCALE GENOMIC DNA]</scope>
    <source>
        <strain evidence="3 4">GRTSA-9</strain>
    </source>
</reference>
<dbReference type="InterPro" id="IPR023459">
    <property type="entry name" value="Tscrpt_elong_fac_GreA/B_fam"/>
</dbReference>
<keyword evidence="1" id="KW-0812">Transmembrane</keyword>
<dbReference type="Gene3D" id="3.10.50.30">
    <property type="entry name" value="Transcription elongation factor, GreA/GreB, C-terminal domain"/>
    <property type="match status" value="1"/>
</dbReference>
<dbReference type="Gene3D" id="1.10.286.20">
    <property type="match status" value="1"/>
</dbReference>
<feature type="transmembrane region" description="Helical" evidence="1">
    <location>
        <begin position="21"/>
        <end position="40"/>
    </location>
</feature>
<dbReference type="Proteomes" id="UP000595448">
    <property type="component" value="Chromosome"/>
</dbReference>
<name>A0ABX7BPD4_9CAUL</name>
<evidence type="ECO:0000313" key="4">
    <source>
        <dbReference type="Proteomes" id="UP000595448"/>
    </source>
</evidence>